<keyword evidence="9" id="KW-0472">Membrane</keyword>
<dbReference type="GO" id="GO:0005576">
    <property type="term" value="C:extracellular region"/>
    <property type="evidence" value="ECO:0007669"/>
    <property type="project" value="UniProtKB-SubCell"/>
</dbReference>
<protein>
    <submittedName>
        <fullName evidence="10">Uncharacterized protein</fullName>
    </submittedName>
</protein>
<evidence type="ECO:0000256" key="8">
    <source>
        <dbReference type="SAM" id="MobiDB-lite"/>
    </source>
</evidence>
<evidence type="ECO:0000256" key="5">
    <source>
        <dbReference type="ARBA" id="ARBA00022729"/>
    </source>
</evidence>
<feature type="compositionally biased region" description="Polar residues" evidence="8">
    <location>
        <begin position="123"/>
        <end position="135"/>
    </location>
</feature>
<evidence type="ECO:0000256" key="6">
    <source>
        <dbReference type="ARBA" id="ARBA00023004"/>
    </source>
</evidence>
<organism evidence="10">
    <name type="scientific">Cuerna arida</name>
    <dbReference type="NCBI Taxonomy" id="1464854"/>
    <lineage>
        <taxon>Eukaryota</taxon>
        <taxon>Metazoa</taxon>
        <taxon>Ecdysozoa</taxon>
        <taxon>Arthropoda</taxon>
        <taxon>Hexapoda</taxon>
        <taxon>Insecta</taxon>
        <taxon>Pterygota</taxon>
        <taxon>Neoptera</taxon>
        <taxon>Paraneoptera</taxon>
        <taxon>Hemiptera</taxon>
        <taxon>Auchenorrhyncha</taxon>
        <taxon>Membracoidea</taxon>
        <taxon>Cicadellidae</taxon>
        <taxon>Cicadellinae</taxon>
        <taxon>Proconiini</taxon>
        <taxon>Cuerna</taxon>
    </lineage>
</organism>
<evidence type="ECO:0000256" key="4">
    <source>
        <dbReference type="ARBA" id="ARBA00022617"/>
    </source>
</evidence>
<name>A0A1B6FKB9_9HEMI</name>
<keyword evidence="9" id="KW-1133">Transmembrane helix</keyword>
<dbReference type="GO" id="GO:0004601">
    <property type="term" value="F:peroxidase activity"/>
    <property type="evidence" value="ECO:0007669"/>
    <property type="project" value="UniProtKB-KW"/>
</dbReference>
<evidence type="ECO:0000256" key="3">
    <source>
        <dbReference type="ARBA" id="ARBA00022559"/>
    </source>
</evidence>
<dbReference type="GO" id="GO:0022412">
    <property type="term" value="P:cellular process involved in reproduction in multicellular organism"/>
    <property type="evidence" value="ECO:0007669"/>
    <property type="project" value="UniProtKB-ARBA"/>
</dbReference>
<dbReference type="PANTHER" id="PTHR11475:SF141">
    <property type="entry name" value="CARDINAL"/>
    <property type="match status" value="1"/>
</dbReference>
<dbReference type="EMBL" id="GECZ01019152">
    <property type="protein sequence ID" value="JAS50617.1"/>
    <property type="molecule type" value="Transcribed_RNA"/>
</dbReference>
<feature type="region of interest" description="Disordered" evidence="8">
    <location>
        <begin position="2232"/>
        <end position="2257"/>
    </location>
</feature>
<evidence type="ECO:0000256" key="2">
    <source>
        <dbReference type="ARBA" id="ARBA00022525"/>
    </source>
</evidence>
<comment type="subcellular location">
    <subcellularLocation>
        <location evidence="1">Secreted</location>
    </subcellularLocation>
</comment>
<keyword evidence="7" id="KW-0479">Metal-binding</keyword>
<dbReference type="GO" id="GO:0020037">
    <property type="term" value="F:heme binding"/>
    <property type="evidence" value="ECO:0007669"/>
    <property type="project" value="InterPro"/>
</dbReference>
<gene>
    <name evidence="10" type="ORF">g.36994</name>
</gene>
<dbReference type="InterPro" id="IPR037120">
    <property type="entry name" value="Haem_peroxidase_sf_animal"/>
</dbReference>
<dbReference type="InterPro" id="IPR010255">
    <property type="entry name" value="Haem_peroxidase_sf"/>
</dbReference>
<feature type="compositionally biased region" description="Basic and acidic residues" evidence="8">
    <location>
        <begin position="2241"/>
        <end position="2256"/>
    </location>
</feature>
<evidence type="ECO:0000256" key="1">
    <source>
        <dbReference type="ARBA" id="ARBA00004613"/>
    </source>
</evidence>
<dbReference type="GO" id="GO:0006979">
    <property type="term" value="P:response to oxidative stress"/>
    <property type="evidence" value="ECO:0007669"/>
    <property type="project" value="InterPro"/>
</dbReference>
<dbReference type="FunFam" id="1.10.640.10:FF:000003">
    <property type="entry name" value="chorion peroxidase"/>
    <property type="match status" value="1"/>
</dbReference>
<reference evidence="10" key="1">
    <citation type="submission" date="2015-11" db="EMBL/GenBank/DDBJ databases">
        <title>De novo transcriptome assembly of four potential Pierce s Disease insect vectors from Arizona vineyards.</title>
        <authorList>
            <person name="Tassone E.E."/>
        </authorList>
    </citation>
    <scope>NUCLEOTIDE SEQUENCE</scope>
</reference>
<feature type="transmembrane region" description="Helical" evidence="9">
    <location>
        <begin position="35"/>
        <end position="59"/>
    </location>
</feature>
<evidence type="ECO:0000313" key="10">
    <source>
        <dbReference type="EMBL" id="JAS50617.1"/>
    </source>
</evidence>
<keyword evidence="5" id="KW-0732">Signal</keyword>
<keyword evidence="6 7" id="KW-0408">Iron</keyword>
<dbReference type="GO" id="GO:0046872">
    <property type="term" value="F:metal ion binding"/>
    <property type="evidence" value="ECO:0007669"/>
    <property type="project" value="UniProtKB-KW"/>
</dbReference>
<dbReference type="CDD" id="cd09823">
    <property type="entry name" value="peroxinectin_like"/>
    <property type="match status" value="1"/>
</dbReference>
<dbReference type="PRINTS" id="PR00457">
    <property type="entry name" value="ANPEROXIDASE"/>
</dbReference>
<accession>A0A1B6FKB9</accession>
<dbReference type="Gene3D" id="1.10.640.10">
    <property type="entry name" value="Haem peroxidase domain superfamily, animal type"/>
    <property type="match status" value="1"/>
</dbReference>
<keyword evidence="4 7" id="KW-0349">Heme</keyword>
<keyword evidence="3" id="KW-0560">Oxidoreductase</keyword>
<sequence>MTAVDERTPLTKPPPPDYVYMTNPNRLYRKQVHQFQCCICAAVLTVFAVALTITILYSVDQDTIDVPPELPSDNASLQLLLGKSWPIPDDGTPGWQLDAPTPEEVEEAIAAGKKSLKERDQLEASNTGLPVNSPSYRHQVSIKTSARATNLARSAYIMEEATKTLLKKKSKPDKVNKSVGKGPKLPVDWLPTDVCGEGPLPACPPSKYRSIDGSCNNMYKPNEWGVAMRPYRRQLDPQYADGVSKPRASTDGSPLPSARDVSVTVHRPAYRDDPKFTVMLAVWGQFMDHDVTATALSLGAGGKPISCCKDTSSTIHPECYPVKLSEDDPYYKQFGLTCMEFVRSAPAPYCAMGPREQMNQVSSYLDGSVVYGNTPELSRSLRSFQGGQLKMLETSDGRTLLPISTNLDDGCNREAENAKGRYCFMSGDSRANENTHLTSLHLLMARQHNQLATKLASVNPEWNDEKLYQEARKIVAAQMQHVTYNEFLPVLLGPDMMTKLELSPKKSGYYKNYDPSVDATISNNFATSAFRFAHTLLPGLMKTVAKDWNSEESVEMHKMLFDPYKLYQTGALDKVLQGAINTHLERADTYFNPQVTQHLFQASGDDVKPSAPRYGLDLVSLNVQRGRDHGLPSYPTWREYCGLSRPKNFEDLEGVVDNGSLERIKTMYKSVDDIDMYTGALSEFPIEGGLVGPTITCLVSDQFKRLKQGDSFWYETDKQPQAFTPDQLDEIRKTTLAKIICDTSDEVTMLQPEVMKSVNSTNARMACSALPQMDITKWAQYVKAPPTGLKPKYSRIEVKVTGGSIKSSSGEVMWDGTFPSAIQLPLFSVKQGSPVTKDGGLGQGVQWRGTVTVTSKGIDVAGIFSYPKYIHGPIPLGTNYSIKWYSGEFTFSAIVTLNDTDISTLSLPGNYQSSLFFSEEKANITKPTIQLTLKEGEDTPLVIGDQKLPIILTGSFSPDKTSFYWSGGAVIKVPIAVPTLTSKSAVGPNTPSVSGLFSVVSGNIKIDSADGSSKTVWNGELPVAIPLPMPYNVLMAQTSGEKLSVFGNGLVWSSSISGSSLEGSFTFPQFNRTFGIVSVNWINGQFSLQVTPLMKATLEELVTPGVKYVSKIIFRQEPIVPNLQTKDVLNDDSAKSDSLENLVIESEEVVDGVIRAPIILHGSFSPDKTKFYFNGKIIMAVNPSKYKLNMQLRSLRGAELTSPTVRGRKFGGVVHSGHVRVELDNGYHQNIWEGAFPVALPAPKFYSPMYDTNDKKQFIFDNGIVWSGSVRGSTIKGTYSLPQTVWKRGRKVEKEWSGKFQFEFSPLWNMSIRHMFVEGAKYYSKINFQGSKHEPALNSFTGVPGEDPEVTNAAPIMLQGSYSHDRSTFYWSGNFIITFQHHPLRFTIPKKPSPDEKSSKKNTTSIEIDITSGSITAGFPGATPTEVWSGTFPVTIPYSPLVSKDSWSPKVPSSDILWSGEIKNQTLQGTFGVATYKPNGTTETVEWWTGNFSFKYVNKYNKNMLEDYVKPGKKYDFKLKFIPPQKLSIDQDNEAKSPNSLVQFVQEAQDVVGDAKVGKMLLRGTYYSKPFYCYILPLCSEKSEFYWSGSMILVFPEPPINTTVNTLTLPQKSYTEIESTSPQFGGQVISGHVEGGLDGGNSNVWWTGNLPVEIPTAIFWTNKTGGSSSPVALMGGHHVDWSGTVTNNTLKGTFSFLQMVPNFPIPTVRQWSGQFSFNFQPLWATSLDGMIQPGVKYSSGINFQGLKIVDDEQDKKLYLGADDTDETVLAPLILQGTFSPDGASFLWSGKFIISIKKNPYMPVLTKKSKGKLIDDFITPRLPPQPKAKTTVSFNVISGSLTATNGSDTRKFWDGLMPVEINKDLFNPTNTAGAGIMFTFSADSVVPEFSGSFEVTVYERNETTTILKPVLWTGNFSVNYLVKWSGSFIGLVKPGEKYACNVVFKELPSTKSSQTGSPGYIDEPTPKRFIVAAGETAGTPCTVLLYGVPFAAGSPFYCKAMPFLCSDKVVTNGFLFDGDAMIIIKPPPPDPLQELRLGKPKPVPLSTPFVNGLHMTGTVVSGSIVAGPESEYPRTLWAGDLPMDIPLPVFWNSEDESGTMALPEDILHPHGVIWSGSQMGPRIEGSFSLPQYSKTGMRWWTGRFVFLLQTDWGAIGDIDGLITSGVNYNSRIIFRDIHSPLPMLAPSQFDINTATRMPIILLGTYSPNRTVFQWSGKVIIVLRNNSPMNLNQSPVRNLQLGKDTDGGKPSKKPEKPSTRVGIIVSSGSLTNSSGEASLPLWSGDLPAAISLAQFNVTNGVNVIWSATTLYPMLSGKYSIPQYVKNAEGFKIEWTDGTFSFNVLPLWNTSLDIIEIGKQYATIVLTNSTKVSKLDQEEMVNSFMDLIMDSADLAGSPIDRLNLQGVLSPDKLFFLWNGQAWFYQGKNKTDASFKKALKAGPSPILPRLNQYGGSVYDGYVTSGSSSFFSFTSTVWSGQLPAEIPFFAFWSGSIVGAKFTRGVTWTATAVTESFLTGSYSVPQYSWDGITTSVTWYKGDFQFYMRPMWNTTLSSLIQPGVKYYSKISFQGDKTPKLSSDTDLTGVQAPIILQGTYSPDRVSFFWTGNFILSVKGMPISV</sequence>
<dbReference type="InterPro" id="IPR019791">
    <property type="entry name" value="Haem_peroxidase_animal"/>
</dbReference>
<dbReference type="SUPFAM" id="SSF48113">
    <property type="entry name" value="Heme-dependent peroxidases"/>
    <property type="match status" value="1"/>
</dbReference>
<feature type="region of interest" description="Disordered" evidence="8">
    <location>
        <begin position="239"/>
        <end position="261"/>
    </location>
</feature>
<feature type="region of interest" description="Disordered" evidence="8">
    <location>
        <begin position="115"/>
        <end position="135"/>
    </location>
</feature>
<evidence type="ECO:0000256" key="9">
    <source>
        <dbReference type="SAM" id="Phobius"/>
    </source>
</evidence>
<keyword evidence="9" id="KW-0812">Transmembrane</keyword>
<keyword evidence="2" id="KW-0964">Secreted</keyword>
<keyword evidence="3" id="KW-0575">Peroxidase</keyword>
<feature type="binding site" description="axial binding residue" evidence="7">
    <location>
        <position position="534"/>
    </location>
    <ligand>
        <name>heme b</name>
        <dbReference type="ChEBI" id="CHEBI:60344"/>
    </ligand>
    <ligandPart>
        <name>Fe</name>
        <dbReference type="ChEBI" id="CHEBI:18248"/>
    </ligandPart>
</feature>
<dbReference type="PANTHER" id="PTHR11475">
    <property type="entry name" value="OXIDASE/PEROXIDASE"/>
    <property type="match status" value="1"/>
</dbReference>
<evidence type="ECO:0000256" key="7">
    <source>
        <dbReference type="PIRSR" id="PIRSR619791-2"/>
    </source>
</evidence>
<dbReference type="Pfam" id="PF03098">
    <property type="entry name" value="An_peroxidase"/>
    <property type="match status" value="1"/>
</dbReference>
<dbReference type="PROSITE" id="PS50292">
    <property type="entry name" value="PEROXIDASE_3"/>
    <property type="match status" value="1"/>
</dbReference>
<proteinExistence type="predicted"/>